<evidence type="ECO:0000256" key="1">
    <source>
        <dbReference type="ARBA" id="ARBA00023098"/>
    </source>
</evidence>
<keyword evidence="2" id="KW-0442">Lipid degradation</keyword>
<organism evidence="4 5">
    <name type="scientific">Methylomonas subterranea</name>
    <dbReference type="NCBI Taxonomy" id="2952225"/>
    <lineage>
        <taxon>Bacteria</taxon>
        <taxon>Pseudomonadati</taxon>
        <taxon>Pseudomonadota</taxon>
        <taxon>Gammaproteobacteria</taxon>
        <taxon>Methylococcales</taxon>
        <taxon>Methylococcaceae</taxon>
        <taxon>Methylomonas</taxon>
    </lineage>
</organism>
<dbReference type="PANTHER" id="PTHR46394">
    <property type="entry name" value="ANNEXIN"/>
    <property type="match status" value="1"/>
</dbReference>
<evidence type="ECO:0000313" key="5">
    <source>
        <dbReference type="Proteomes" id="UP001524499"/>
    </source>
</evidence>
<dbReference type="PANTHER" id="PTHR46394:SF1">
    <property type="entry name" value="PNPLA DOMAIN-CONTAINING PROTEIN"/>
    <property type="match status" value="1"/>
</dbReference>
<dbReference type="PROSITE" id="PS51635">
    <property type="entry name" value="PNPLA"/>
    <property type="match status" value="1"/>
</dbReference>
<feature type="domain" description="PNPLA" evidence="3">
    <location>
        <begin position="21"/>
        <end position="228"/>
    </location>
</feature>
<dbReference type="EMBL" id="JANIBJ010000019">
    <property type="protein sequence ID" value="MCQ8104735.1"/>
    <property type="molecule type" value="Genomic_DNA"/>
</dbReference>
<proteinExistence type="predicted"/>
<name>A0ABT1TGZ6_9GAMM</name>
<dbReference type="Pfam" id="PF01734">
    <property type="entry name" value="Patatin"/>
    <property type="match status" value="1"/>
</dbReference>
<dbReference type="Pfam" id="PF24402">
    <property type="entry name" value="iHKD"/>
    <property type="match status" value="1"/>
</dbReference>
<dbReference type="InterPro" id="IPR016035">
    <property type="entry name" value="Acyl_Trfase/lysoPLipase"/>
</dbReference>
<comment type="caution">
    <text evidence="4">The sequence shown here is derived from an EMBL/GenBank/DDBJ whole genome shotgun (WGS) entry which is preliminary data.</text>
</comment>
<gene>
    <name evidence="4" type="ORF">NP590_11515</name>
</gene>
<feature type="active site" description="Nucleophile" evidence="2">
    <location>
        <position position="54"/>
    </location>
</feature>
<evidence type="ECO:0000313" key="4">
    <source>
        <dbReference type="EMBL" id="MCQ8104735.1"/>
    </source>
</evidence>
<evidence type="ECO:0000256" key="2">
    <source>
        <dbReference type="PROSITE-ProRule" id="PRU01161"/>
    </source>
</evidence>
<feature type="active site" description="Proton acceptor" evidence="2">
    <location>
        <position position="215"/>
    </location>
</feature>
<dbReference type="SUPFAM" id="SSF52151">
    <property type="entry name" value="FabD/lysophospholipase-like"/>
    <property type="match status" value="1"/>
</dbReference>
<feature type="short sequence motif" description="GXSXG" evidence="2">
    <location>
        <begin position="52"/>
        <end position="56"/>
    </location>
</feature>
<dbReference type="InterPro" id="IPR052580">
    <property type="entry name" value="Lipid_Hydrolase"/>
</dbReference>
<comment type="caution">
    <text evidence="2">Lacks conserved residue(s) required for the propagation of feature annotation.</text>
</comment>
<dbReference type="InterPro" id="IPR057070">
    <property type="entry name" value="HKD_inactive"/>
</dbReference>
<dbReference type="Proteomes" id="UP001524499">
    <property type="component" value="Unassembled WGS sequence"/>
</dbReference>
<keyword evidence="2" id="KW-0378">Hydrolase</keyword>
<reference evidence="4 5" key="1">
    <citation type="submission" date="2022-07" db="EMBL/GenBank/DDBJ databases">
        <title>Methylomonas rivi sp. nov., Methylomonas rosea sp. nov., Methylomonas aureus sp. nov. and Methylomonas subterranea sp. nov., four novel methanotrophs isolated from a freshwater creek and the deep terrestrial subsurface.</title>
        <authorList>
            <person name="Abin C."/>
            <person name="Sankaranarayanan K."/>
            <person name="Garner C."/>
            <person name="Sindelar R."/>
            <person name="Kotary K."/>
            <person name="Garner R."/>
            <person name="Barclay S."/>
            <person name="Lawson P."/>
            <person name="Krumholz L."/>
        </authorList>
    </citation>
    <scope>NUCLEOTIDE SEQUENCE [LARGE SCALE GENOMIC DNA]</scope>
    <source>
        <strain evidence="4 5">SURF-2</strain>
    </source>
</reference>
<sequence>MTDSGYDRGPMITTYFTHCWAAFEGGGVRAAAHAGAYEAAREAGIAFGRVAGTSGGSIVAALIAANASPKYLSDLLLRTDLSRFQSAADSRDSVFAERTWKLKLLKCITWGKLRVFAKVALNSGLYSSKPLEDWMEDNLKNLVAHLRAPGETGPIKFHELTLPLHIVATDLTTGKPKEWSKEKTPDEAVAFAVRCSCSIPFFYQAVDNKQSVLVDGGAVSNLPSFVFTELLNSGEGRSVLSRVLAFRLIEDANTRKGISDLADFAGRLSNAVIDGASYIQAILQQNTYVIPIPTGSIKSTDFVGVGENEKLQLHKAGIDAVRSFVSHERIYVRSSTSAPLFRGFDEKMLMLVQELQECSQVFFAVGTSMYWVDFIFPTLLSVARRGVQIVCVTSQPEKLDEKRRQWLLSGLGADIVYRLGELKPRFDGFVFDVGTDKASAILTTFDSNVDTPNSYAQESVRFYSHDGDPAILEMLAESLTGHWTQKPNSKRSLPYERISDLELFNRLKNVHQYAQAKFKLADVEVSDKVLVLQEAVKEFKLLQIKQHIQDLRANSCDLFEVNQVKLLNDSGTIVTPPVLERLNADTLVLIDGNTRFFHCLASGVKSVRAVIVEDVIAKLPAQHPKPLSSLRLISSTTTLADNYRNVERSLFRKIEEAVHPYD</sequence>
<feature type="short sequence motif" description="DGA/G" evidence="2">
    <location>
        <begin position="215"/>
        <end position="217"/>
    </location>
</feature>
<evidence type="ECO:0000259" key="3">
    <source>
        <dbReference type="PROSITE" id="PS51635"/>
    </source>
</evidence>
<dbReference type="Gene3D" id="3.40.1090.10">
    <property type="entry name" value="Cytosolic phospholipase A2 catalytic domain"/>
    <property type="match status" value="2"/>
</dbReference>
<dbReference type="InterPro" id="IPR002641">
    <property type="entry name" value="PNPLA_dom"/>
</dbReference>
<keyword evidence="5" id="KW-1185">Reference proteome</keyword>
<dbReference type="RefSeq" id="WP_256602534.1">
    <property type="nucleotide sequence ID" value="NZ_JANIBJ010000019.1"/>
</dbReference>
<keyword evidence="1 2" id="KW-0443">Lipid metabolism</keyword>
<accession>A0ABT1TGZ6</accession>
<protein>
    <submittedName>
        <fullName evidence="4">Patatin-like phospholipase family protein</fullName>
    </submittedName>
</protein>